<keyword evidence="2" id="KW-0472">Membrane</keyword>
<name>A0ABY4F2V7_9BACI</name>
<protein>
    <submittedName>
        <fullName evidence="4">VTT domain-containing protein</fullName>
    </submittedName>
</protein>
<evidence type="ECO:0000256" key="1">
    <source>
        <dbReference type="ARBA" id="ARBA00010792"/>
    </source>
</evidence>
<keyword evidence="2" id="KW-1133">Transmembrane helix</keyword>
<dbReference type="Pfam" id="PF09335">
    <property type="entry name" value="VTT_dom"/>
    <property type="match status" value="1"/>
</dbReference>
<feature type="transmembrane region" description="Helical" evidence="2">
    <location>
        <begin position="125"/>
        <end position="147"/>
    </location>
</feature>
<proteinExistence type="inferred from homology"/>
<feature type="transmembrane region" description="Helical" evidence="2">
    <location>
        <begin position="7"/>
        <end position="26"/>
    </location>
</feature>
<dbReference type="InterPro" id="IPR051311">
    <property type="entry name" value="DedA_domain"/>
</dbReference>
<evidence type="ECO:0000256" key="2">
    <source>
        <dbReference type="SAM" id="Phobius"/>
    </source>
</evidence>
<dbReference type="InterPro" id="IPR032816">
    <property type="entry name" value="VTT_dom"/>
</dbReference>
<evidence type="ECO:0000259" key="3">
    <source>
        <dbReference type="Pfam" id="PF09335"/>
    </source>
</evidence>
<dbReference type="EMBL" id="CP095072">
    <property type="protein sequence ID" value="UOQ50570.1"/>
    <property type="molecule type" value="Genomic_DNA"/>
</dbReference>
<feature type="domain" description="VTT" evidence="3">
    <location>
        <begin position="42"/>
        <end position="143"/>
    </location>
</feature>
<reference evidence="4 5" key="1">
    <citation type="submission" date="2022-04" db="EMBL/GenBank/DDBJ databases">
        <title>Gracilibacillus sp. isolated from saltern.</title>
        <authorList>
            <person name="Won M."/>
            <person name="Lee C.-M."/>
            <person name="Woen H.-Y."/>
            <person name="Kwon S.-W."/>
        </authorList>
    </citation>
    <scope>NUCLEOTIDE SEQUENCE [LARGE SCALE GENOMIC DNA]</scope>
    <source>
        <strain evidence="4 5">SSWR10-1</strain>
    </source>
</reference>
<dbReference type="PANTHER" id="PTHR42709">
    <property type="entry name" value="ALKALINE PHOSPHATASE LIKE PROTEIN"/>
    <property type="match status" value="1"/>
</dbReference>
<dbReference type="RefSeq" id="WP_244724459.1">
    <property type="nucleotide sequence ID" value="NZ_CP095072.1"/>
</dbReference>
<evidence type="ECO:0000313" key="5">
    <source>
        <dbReference type="Proteomes" id="UP000831782"/>
    </source>
</evidence>
<feature type="transmembrane region" description="Helical" evidence="2">
    <location>
        <begin position="159"/>
        <end position="178"/>
    </location>
</feature>
<sequence length="185" mass="20838">MTEILEQLGIWGLIIAAFTESAFFVIPPDVFLIPLSGNNPYSSFWLASITVFCSILGAMLGYTLGYYIGKPLLHRWIKEKTIKKAERLFEKYGIIALIIAGITPIPFKVFAILGGALKMSFLPFLIGSIIGRIIRFFPIPVFIYFIGEEAKHYMNNQSSSIWMIAMTLLPLVVLVFIIKGKKKVR</sequence>
<organism evidence="4 5">
    <name type="scientific">Gracilibacillus caseinilyticus</name>
    <dbReference type="NCBI Taxonomy" id="2932256"/>
    <lineage>
        <taxon>Bacteria</taxon>
        <taxon>Bacillati</taxon>
        <taxon>Bacillota</taxon>
        <taxon>Bacilli</taxon>
        <taxon>Bacillales</taxon>
        <taxon>Bacillaceae</taxon>
        <taxon>Gracilibacillus</taxon>
    </lineage>
</organism>
<accession>A0ABY4F2V7</accession>
<evidence type="ECO:0000313" key="4">
    <source>
        <dbReference type="EMBL" id="UOQ50570.1"/>
    </source>
</evidence>
<feature type="transmembrane region" description="Helical" evidence="2">
    <location>
        <begin position="46"/>
        <end position="68"/>
    </location>
</feature>
<keyword evidence="2" id="KW-0812">Transmembrane</keyword>
<gene>
    <name evidence="4" type="ORF">MUN88_10995</name>
</gene>
<keyword evidence="5" id="KW-1185">Reference proteome</keyword>
<comment type="similarity">
    <text evidence="1">Belongs to the DedA family.</text>
</comment>
<dbReference type="Proteomes" id="UP000831782">
    <property type="component" value="Chromosome"/>
</dbReference>
<feature type="transmembrane region" description="Helical" evidence="2">
    <location>
        <begin position="89"/>
        <end position="113"/>
    </location>
</feature>
<dbReference type="PANTHER" id="PTHR42709:SF11">
    <property type="entry name" value="DEDA FAMILY PROTEIN"/>
    <property type="match status" value="1"/>
</dbReference>